<keyword evidence="3" id="KW-0328">Glycosyltransferase</keyword>
<organism evidence="6 7">
    <name type="scientific">Ditylenchus dipsaci</name>
    <dbReference type="NCBI Taxonomy" id="166011"/>
    <lineage>
        <taxon>Eukaryota</taxon>
        <taxon>Metazoa</taxon>
        <taxon>Ecdysozoa</taxon>
        <taxon>Nematoda</taxon>
        <taxon>Chromadorea</taxon>
        <taxon>Rhabditida</taxon>
        <taxon>Tylenchina</taxon>
        <taxon>Tylenchomorpha</taxon>
        <taxon>Sphaerularioidea</taxon>
        <taxon>Anguinidae</taxon>
        <taxon>Anguininae</taxon>
        <taxon>Ditylenchus</taxon>
    </lineage>
</organism>
<dbReference type="InterPro" id="IPR002213">
    <property type="entry name" value="UDP_glucos_trans"/>
</dbReference>
<dbReference type="Proteomes" id="UP000887574">
    <property type="component" value="Unplaced"/>
</dbReference>
<dbReference type="PANTHER" id="PTHR48043">
    <property type="entry name" value="EG:EG0003.4 PROTEIN-RELATED"/>
    <property type="match status" value="1"/>
</dbReference>
<dbReference type="AlphaFoldDB" id="A0A915D9E5"/>
<dbReference type="InterPro" id="IPR050271">
    <property type="entry name" value="UDP-glycosyltransferase"/>
</dbReference>
<name>A0A915D9E5_9BILA</name>
<evidence type="ECO:0000256" key="1">
    <source>
        <dbReference type="ARBA" id="ARBA00009995"/>
    </source>
</evidence>
<keyword evidence="6" id="KW-1185">Reference proteome</keyword>
<protein>
    <recommendedName>
        <fullName evidence="2">glucuronosyltransferase</fullName>
        <ecNumber evidence="2">2.4.1.17</ecNumber>
    </recommendedName>
</protein>
<proteinExistence type="inferred from homology"/>
<evidence type="ECO:0000313" key="6">
    <source>
        <dbReference type="Proteomes" id="UP000887574"/>
    </source>
</evidence>
<evidence type="ECO:0000256" key="2">
    <source>
        <dbReference type="ARBA" id="ARBA00012544"/>
    </source>
</evidence>
<dbReference type="SUPFAM" id="SSF53756">
    <property type="entry name" value="UDP-Glycosyltransferase/glycogen phosphorylase"/>
    <property type="match status" value="1"/>
</dbReference>
<dbReference type="EC" id="2.4.1.17" evidence="2"/>
<evidence type="ECO:0000256" key="3">
    <source>
        <dbReference type="ARBA" id="ARBA00022676"/>
    </source>
</evidence>
<dbReference type="Pfam" id="PF00201">
    <property type="entry name" value="UDPGT"/>
    <property type="match status" value="1"/>
</dbReference>
<dbReference type="GO" id="GO:0015020">
    <property type="term" value="F:glucuronosyltransferase activity"/>
    <property type="evidence" value="ECO:0007669"/>
    <property type="project" value="UniProtKB-EC"/>
</dbReference>
<reference evidence="7" key="1">
    <citation type="submission" date="2022-11" db="UniProtKB">
        <authorList>
            <consortium name="WormBaseParasite"/>
        </authorList>
    </citation>
    <scope>IDENTIFICATION</scope>
</reference>
<evidence type="ECO:0000313" key="7">
    <source>
        <dbReference type="WBParaSite" id="jg1723"/>
    </source>
</evidence>
<dbReference type="WBParaSite" id="jg1723">
    <property type="protein sequence ID" value="jg1723"/>
    <property type="gene ID" value="jg1723"/>
</dbReference>
<accession>A0A915D9E5</accession>
<comment type="catalytic activity">
    <reaction evidence="5">
        <text>glucuronate acceptor + UDP-alpha-D-glucuronate = acceptor beta-D-glucuronoside + UDP + H(+)</text>
        <dbReference type="Rhea" id="RHEA:21032"/>
        <dbReference type="ChEBI" id="CHEBI:15378"/>
        <dbReference type="ChEBI" id="CHEBI:58052"/>
        <dbReference type="ChEBI" id="CHEBI:58223"/>
        <dbReference type="ChEBI" id="CHEBI:132367"/>
        <dbReference type="ChEBI" id="CHEBI:132368"/>
        <dbReference type="EC" id="2.4.1.17"/>
    </reaction>
</comment>
<comment type="similarity">
    <text evidence="1">Belongs to the UDP-glycosyltransferase family.</text>
</comment>
<evidence type="ECO:0000256" key="5">
    <source>
        <dbReference type="ARBA" id="ARBA00047475"/>
    </source>
</evidence>
<dbReference type="PANTHER" id="PTHR48043:SF154">
    <property type="entry name" value="GLUCURONOSYLTRANSFERASE"/>
    <property type="match status" value="1"/>
</dbReference>
<evidence type="ECO:0000256" key="4">
    <source>
        <dbReference type="ARBA" id="ARBA00022679"/>
    </source>
</evidence>
<sequence length="270" mass="30691">MSYLFLNTNEVLDMPKPISPKVKYVGGIAIGKQGQSIDQEIEEVLSIPSKGTVLFSFGSLVKTSQIPYQLKYDDIEQEADLLRNYPNVHAKSALKAFITQWAKTLTSSWQRQVYRHSHPLFGDQFYNTGCALKNKVAVSLDKTRLTKQEVVDAYKQCSPTTLYNSGQPNCSSMAKKTSPRKTFVELVEYAAEFLFLALTCWKWPLRTWPDGILEFDSQQEVYRASRSYSYPRRVKLQEDELGPEEAEMIMSSPQLALLENNNWSPSSSSS</sequence>
<keyword evidence="4" id="KW-0808">Transferase</keyword>